<dbReference type="EMBL" id="CP112887">
    <property type="protein sequence ID" value="WBW62305.1"/>
    <property type="molecule type" value="Genomic_DNA"/>
</dbReference>
<name>A0AAJ5QVA0_9ENTR</name>
<keyword evidence="6" id="KW-1185">Reference proteome</keyword>
<gene>
    <name evidence="5" type="ORF">OR613_05025</name>
</gene>
<comment type="similarity">
    <text evidence="1">Belongs to the type-B carboxylesterase/lipase family.</text>
</comment>
<reference evidence="5 6" key="1">
    <citation type="journal article" date="2023" name="Microbiol. Resour. Announc.">
        <title>Complete Genome Sequence of the First Colistin-Resistant Raoultella electrica Strain.</title>
        <authorList>
            <person name="Aldeia C."/>
            <person name="Campos-Madueno E.I."/>
            <person name="Sendi P."/>
            <person name="Endimiani A."/>
        </authorList>
    </citation>
    <scope>NUCLEOTIDE SEQUENCE [LARGE SCALE GENOMIC DNA]</scope>
    <source>
        <strain evidence="5 6">S2-IND-01-C</strain>
    </source>
</reference>
<dbReference type="GO" id="GO:0004104">
    <property type="term" value="F:cholinesterase activity"/>
    <property type="evidence" value="ECO:0007669"/>
    <property type="project" value="InterPro"/>
</dbReference>
<protein>
    <submittedName>
        <fullName evidence="5">Carboxylesterase family protein</fullName>
    </submittedName>
</protein>
<dbReference type="PANTHER" id="PTHR11559">
    <property type="entry name" value="CARBOXYLESTERASE"/>
    <property type="match status" value="1"/>
</dbReference>
<keyword evidence="2" id="KW-0378">Hydrolase</keyword>
<feature type="active site" description="Charge relay system" evidence="3">
    <location>
        <position position="317"/>
    </location>
</feature>
<sequence length="494" mass="54215">MSDMNTVSSVIAETPFGKVRGLCVDGISAFRAIPYSQPRSGVSRFDKPSSPPCWDEVYDATQPGTVCPQLPSRLDAVMGASHCRQDEDSLHVNIWVPQNVDRPVPVLVFIHGGAFMTGGGSLSCYDGHELAKNSGMAVVTMNYRLGIWGFMPVPELDAVNLGLHDQIAALRWIRQAIGAFKGDPQRVTVVGQSAGAYSIAVMLGTPIGQSLFDQAILMSAPLGLSLKTTEESTAFRSLLLKELGYPADAVDKLRVPTSRELLAALQRIKPPKTVDGDITPPFMPVIDGYLIPRDPIQSIAAGSAAWCKTVIGITREEYFSFSLGHSPLDSLTDSQLAALFEKRYGKDKGALMLKTARARRIPDTPRNVVADMRSEADFIRPAFTFADSQIAWKQPQTYFYHFDWQSPLPELGAGHCLDLPFLFGNPGEWAAAPMLQGANQCELEALTERFQQALSAFVYTGEPNGENILSWPSYQEQRAVMHFDKRISVIHHLE</sequence>
<dbReference type="Pfam" id="PF00135">
    <property type="entry name" value="COesterase"/>
    <property type="match status" value="1"/>
</dbReference>
<dbReference type="InterPro" id="IPR050309">
    <property type="entry name" value="Type-B_Carboxylest/Lipase"/>
</dbReference>
<evidence type="ECO:0000313" key="6">
    <source>
        <dbReference type="Proteomes" id="UP001210130"/>
    </source>
</evidence>
<accession>A0AAJ5QVA0</accession>
<feature type="active site" description="Charge relay system" evidence="3">
    <location>
        <position position="415"/>
    </location>
</feature>
<dbReference type="Proteomes" id="UP001210130">
    <property type="component" value="Chromosome"/>
</dbReference>
<dbReference type="AlphaFoldDB" id="A0AAJ5QVA0"/>
<dbReference type="InterPro" id="IPR029058">
    <property type="entry name" value="AB_hydrolase_fold"/>
</dbReference>
<evidence type="ECO:0000259" key="4">
    <source>
        <dbReference type="Pfam" id="PF00135"/>
    </source>
</evidence>
<feature type="active site" description="Acyl-ester intermediate" evidence="3">
    <location>
        <position position="193"/>
    </location>
</feature>
<evidence type="ECO:0000256" key="1">
    <source>
        <dbReference type="ARBA" id="ARBA00005964"/>
    </source>
</evidence>
<dbReference type="InterPro" id="IPR002018">
    <property type="entry name" value="CarbesteraseB"/>
</dbReference>
<evidence type="ECO:0000256" key="3">
    <source>
        <dbReference type="PIRSR" id="PIRSR600997-1"/>
    </source>
</evidence>
<organism evidence="5 6">
    <name type="scientific">Klebsiella electrica</name>
    <dbReference type="NCBI Taxonomy" id="1259973"/>
    <lineage>
        <taxon>Bacteria</taxon>
        <taxon>Pseudomonadati</taxon>
        <taxon>Pseudomonadota</taxon>
        <taxon>Gammaproteobacteria</taxon>
        <taxon>Enterobacterales</taxon>
        <taxon>Enterobacteriaceae</taxon>
        <taxon>Klebsiella/Raoultella group</taxon>
        <taxon>Klebsiella</taxon>
    </lineage>
</organism>
<dbReference type="InterPro" id="IPR000997">
    <property type="entry name" value="Cholinesterase"/>
</dbReference>
<dbReference type="SUPFAM" id="SSF53474">
    <property type="entry name" value="alpha/beta-Hydrolases"/>
    <property type="match status" value="1"/>
</dbReference>
<proteinExistence type="inferred from homology"/>
<evidence type="ECO:0000256" key="2">
    <source>
        <dbReference type="ARBA" id="ARBA00022801"/>
    </source>
</evidence>
<dbReference type="RefSeq" id="WP_207304713.1">
    <property type="nucleotide sequence ID" value="NZ_CP112887.1"/>
</dbReference>
<evidence type="ECO:0000313" key="5">
    <source>
        <dbReference type="EMBL" id="WBW62305.1"/>
    </source>
</evidence>
<dbReference type="PRINTS" id="PR00878">
    <property type="entry name" value="CHOLNESTRASE"/>
</dbReference>
<dbReference type="Gene3D" id="3.40.50.1820">
    <property type="entry name" value="alpha/beta hydrolase"/>
    <property type="match status" value="1"/>
</dbReference>
<feature type="domain" description="Carboxylesterase type B" evidence="4">
    <location>
        <begin position="10"/>
        <end position="487"/>
    </location>
</feature>